<evidence type="ECO:0000313" key="1">
    <source>
        <dbReference type="EMBL" id="MBD3906138.1"/>
    </source>
</evidence>
<dbReference type="RefSeq" id="WP_191180560.1">
    <property type="nucleotide sequence ID" value="NZ_JACXXP010000025.1"/>
</dbReference>
<comment type="caution">
    <text evidence="2">The sequence shown here is derived from an EMBL/GenBank/DDBJ whole genome shotgun (WGS) entry which is preliminary data.</text>
</comment>
<reference evidence="3" key="2">
    <citation type="submission" date="2023-07" db="EMBL/GenBank/DDBJ databases">
        <title>Description of novel Chryseobacterium sp. strain C-2.</title>
        <authorList>
            <person name="Saticioglu I.B."/>
        </authorList>
    </citation>
    <scope>NUCLEOTIDE SEQUENCE [LARGE SCALE GENOMIC DNA]</scope>
    <source>
        <strain evidence="3">C-2</strain>
    </source>
</reference>
<evidence type="ECO:0000313" key="3">
    <source>
        <dbReference type="Proteomes" id="UP000603715"/>
    </source>
</evidence>
<evidence type="ECO:0000313" key="2">
    <source>
        <dbReference type="EMBL" id="MCC9036184.1"/>
    </source>
</evidence>
<dbReference type="Proteomes" id="UP000603715">
    <property type="component" value="Unassembled WGS sequence"/>
</dbReference>
<name>A0A9Q3UW55_9FLAO</name>
<gene>
    <name evidence="1" type="ORF">IEW27_16245</name>
    <name evidence="2" type="ORF">LNP80_18345</name>
</gene>
<protein>
    <submittedName>
        <fullName evidence="2">Uncharacterized protein</fullName>
    </submittedName>
</protein>
<dbReference type="EMBL" id="JACXXP010000025">
    <property type="protein sequence ID" value="MBD3906138.1"/>
    <property type="molecule type" value="Genomic_DNA"/>
</dbReference>
<proteinExistence type="predicted"/>
<sequence>MEEIDLTKIKYYPDRFYICLDGFDIQNLTTFVTDLNIGQQQSIFIHEYYHYLTNIATLPGIRQFALNFCDRFKATTILTVAEGLDAFPINSNTHEKSKELVQYWKGVIDLLEEDDIDYKVVEETEKSANKKFTIASVEKTVKPMEVVIEGNVTNGGRNLINISINGLIGIQSFNLTFGAIDEFLSSSIDEYLFENDLSDINPSMLSNRPFYPYCFFDELLSFYGIRRPSAFEKIIIAYFSLNSPNPPITLINILEKLQDGGYDEFQKNPENFLMSNFLEASQYNEVLDYIKSFADQCSDQGRVHTAQALYYYYDKFYLAQKLKEKDFFFFIRPFFVTAEDTLKMKQRFLLALSRIINLFTPPLILKDKQFFYIDKLTSFGESTALILATYEILESVKTNQIAKRPAHLKAKYSFPDRDPDCDTFELFTPPPIYGTVFRLALNEIGLYGTYLQELEKRNKNKENDSTK</sequence>
<keyword evidence="3" id="KW-1185">Reference proteome</keyword>
<evidence type="ECO:0000313" key="4">
    <source>
        <dbReference type="Proteomes" id="UP001107960"/>
    </source>
</evidence>
<reference evidence="2" key="1">
    <citation type="submission" date="2021-11" db="EMBL/GenBank/DDBJ databases">
        <title>Description of novel Chryseobacterium species.</title>
        <authorList>
            <person name="Saticioglu I.B."/>
            <person name="Ay H."/>
            <person name="Altun S."/>
            <person name="Duman M."/>
        </authorList>
    </citation>
    <scope>NUCLEOTIDE SEQUENCE</scope>
    <source>
        <strain evidence="2">C-39</strain>
    </source>
</reference>
<reference evidence="1" key="3">
    <citation type="submission" date="2024-05" db="EMBL/GenBank/DDBJ databases">
        <title>Description of novel Chryseobacterium sp. strain C-2.</title>
        <authorList>
            <person name="Saticioglu I.B."/>
        </authorList>
    </citation>
    <scope>NUCLEOTIDE SEQUENCE</scope>
    <source>
        <strain evidence="1">C-2</strain>
    </source>
</reference>
<dbReference type="AlphaFoldDB" id="A0A9Q3UW55"/>
<accession>A0A9Q3UW55</accession>
<dbReference type="EMBL" id="JAJJML010000001">
    <property type="protein sequence ID" value="MCC9036184.1"/>
    <property type="molecule type" value="Genomic_DNA"/>
</dbReference>
<organism evidence="2 4">
    <name type="scientific">Chryseobacterium muglaense</name>
    <dbReference type="NCBI Taxonomy" id="2893752"/>
    <lineage>
        <taxon>Bacteria</taxon>
        <taxon>Pseudomonadati</taxon>
        <taxon>Bacteroidota</taxon>
        <taxon>Flavobacteriia</taxon>
        <taxon>Flavobacteriales</taxon>
        <taxon>Weeksellaceae</taxon>
        <taxon>Chryseobacterium group</taxon>
        <taxon>Chryseobacterium</taxon>
    </lineage>
</organism>
<dbReference type="Proteomes" id="UP001107960">
    <property type="component" value="Unassembled WGS sequence"/>
</dbReference>